<dbReference type="InterPro" id="IPR008477">
    <property type="entry name" value="TNFAIP8-like"/>
</dbReference>
<dbReference type="GO" id="GO:0042981">
    <property type="term" value="P:regulation of apoptotic process"/>
    <property type="evidence" value="ECO:0007669"/>
    <property type="project" value="InterPro"/>
</dbReference>
<name>A0A8W8HY50_MAGGI</name>
<proteinExistence type="predicted"/>
<dbReference type="Pfam" id="PF05527">
    <property type="entry name" value="TNFAIP8"/>
    <property type="match status" value="1"/>
</dbReference>
<dbReference type="AlphaFoldDB" id="A0A8W8HY50"/>
<dbReference type="FunFam" id="1.20.1440.160:FF:000001">
    <property type="entry name" value="Tumor necrosis factor alpha-induced protein 8-like 1"/>
    <property type="match status" value="1"/>
</dbReference>
<dbReference type="GO" id="GO:0005737">
    <property type="term" value="C:cytoplasm"/>
    <property type="evidence" value="ECO:0007669"/>
    <property type="project" value="TreeGrafter"/>
</dbReference>
<protein>
    <recommendedName>
        <fullName evidence="3">Tumor necrosis factor alpha-induced protein 8</fullName>
    </recommendedName>
</protein>
<keyword evidence="2" id="KW-1185">Reference proteome</keyword>
<sequence>MNNSVFSCSFCITTVSGAEENGRPGDSDSDIMAEPGAGFDAKGFGLRAQKKLLGKMSSKKIVKHFIDDSTSQVLDNTYKIMKAFTGDKKQAEKLLKYIIKTIIKVGILFRNDQFNASELQVVESFKSKFHSLVMTVVSFHEVDFTYDKPFLKSSIEECRQLLQSIIQRHLTDKSKGRVDTVFEFFEGEELMDALFNPSGPHKKEMDSITADMHKMMDEGNL</sequence>
<dbReference type="Proteomes" id="UP000005408">
    <property type="component" value="Unassembled WGS sequence"/>
</dbReference>
<dbReference type="PANTHER" id="PTHR12757:SF1">
    <property type="entry name" value="PROTEIN SALIVARY GLANDS MARRED"/>
    <property type="match status" value="1"/>
</dbReference>
<dbReference type="EnsemblMetazoa" id="G11647.1">
    <property type="protein sequence ID" value="G11647.1:cds"/>
    <property type="gene ID" value="G11647"/>
</dbReference>
<evidence type="ECO:0008006" key="3">
    <source>
        <dbReference type="Google" id="ProtNLM"/>
    </source>
</evidence>
<reference evidence="1" key="1">
    <citation type="submission" date="2022-08" db="UniProtKB">
        <authorList>
            <consortium name="EnsemblMetazoa"/>
        </authorList>
    </citation>
    <scope>IDENTIFICATION</scope>
    <source>
        <strain evidence="1">05x7-T-G4-1.051#20</strain>
    </source>
</reference>
<dbReference type="PANTHER" id="PTHR12757">
    <property type="entry name" value="TUMOR NECROSIS FACTOR INDUCED PROTEIN"/>
    <property type="match status" value="1"/>
</dbReference>
<evidence type="ECO:0000313" key="2">
    <source>
        <dbReference type="Proteomes" id="UP000005408"/>
    </source>
</evidence>
<dbReference type="Gene3D" id="1.20.1440.160">
    <property type="entry name" value="Tumor necrosis factor alpha-induced protein 8-like"/>
    <property type="match status" value="1"/>
</dbReference>
<evidence type="ECO:0000313" key="1">
    <source>
        <dbReference type="EnsemblMetazoa" id="G11647.1:cds"/>
    </source>
</evidence>
<organism evidence="1 2">
    <name type="scientific">Magallana gigas</name>
    <name type="common">Pacific oyster</name>
    <name type="synonym">Crassostrea gigas</name>
    <dbReference type="NCBI Taxonomy" id="29159"/>
    <lineage>
        <taxon>Eukaryota</taxon>
        <taxon>Metazoa</taxon>
        <taxon>Spiralia</taxon>
        <taxon>Lophotrochozoa</taxon>
        <taxon>Mollusca</taxon>
        <taxon>Bivalvia</taxon>
        <taxon>Autobranchia</taxon>
        <taxon>Pteriomorphia</taxon>
        <taxon>Ostreida</taxon>
        <taxon>Ostreoidea</taxon>
        <taxon>Ostreidae</taxon>
        <taxon>Magallana</taxon>
    </lineage>
</organism>
<accession>A0A8W8HY50</accession>
<dbReference type="InterPro" id="IPR038355">
    <property type="entry name" value="TNFAIP8_sf"/>
</dbReference>